<dbReference type="EMBL" id="WELI01000018">
    <property type="protein sequence ID" value="KAB7725994.1"/>
    <property type="molecule type" value="Genomic_DNA"/>
</dbReference>
<dbReference type="InterPro" id="IPR008271">
    <property type="entry name" value="Ser/Thr_kinase_AS"/>
</dbReference>
<dbReference type="PANTHER" id="PTHR37841">
    <property type="entry name" value="GLR2918 PROTEIN"/>
    <property type="match status" value="1"/>
</dbReference>
<evidence type="ECO:0000313" key="2">
    <source>
        <dbReference type="EMBL" id="KAB7725994.1"/>
    </source>
</evidence>
<dbReference type="Pfam" id="PF14903">
    <property type="entry name" value="WG_beta_rep"/>
    <property type="match status" value="5"/>
</dbReference>
<name>A0A7J5TS46_9BACT</name>
<evidence type="ECO:0000259" key="1">
    <source>
        <dbReference type="PROSITE" id="PS50011"/>
    </source>
</evidence>
<dbReference type="Proteomes" id="UP000488299">
    <property type="component" value="Unassembled WGS sequence"/>
</dbReference>
<dbReference type="PROSITE" id="PS00108">
    <property type="entry name" value="PROTEIN_KINASE_ST"/>
    <property type="match status" value="1"/>
</dbReference>
<sequence>MFANTDLIEAVANRHFSSLTHMEPVWDEQYDEPWYSTGKMGIVFKLADPETGQRFALKVFKERDTEREERLRQLAEQLAAYPSPYWVSYRFLPDELRIESTFGEAERACVLLMDWIEGQTLGQFVRDACQQHDRATLYKLTYAFDQMALWLLANPFAHGDLKHDNILIRPNGVPALVDYDGMFFPVFTNLKALELGTPDYQHPKRNLNHYGPYLDDFSLLVISLSLYALAHHPSLYAEYNTGENLILTQTNFEQPRQSALLSTLQELDVPGLRQRLALLDYALALPPQSVPGLDVLLKDKFTHYATLQTLTYPPTPDLIPYRKGNKWGFCDRNKKIVIECVYDDAGPFEEVLARVKQGGKYGFIDQTGKQVVPFQYEYASHFSEGLAKVKQYRQWGFVDKMGRLVIRDRFDDACDFSEGMAKVKQYGKWGFIDRTGQLVIPYQFEDVSSFSDSLARMQQYRYGGYGYINKTGQLVIPCQFVLAWRFSEGMASVRLHEKLDLKWGFIDKTGQLVIPCQFNNAGYFSEGLARVEEYRKYGFDTKYGFINNTGELVIPYQFSHAGDFSEGLAWVQKEGQYGFINKVGQLIIPYKFGGASNYSNGLARVGRHLKVGYIDREGNQYWEEEESQEAEPSSFGMSLPPFVSQFALEFKPPVGTRQVS</sequence>
<dbReference type="Pfam" id="PF00069">
    <property type="entry name" value="Pkinase"/>
    <property type="match status" value="1"/>
</dbReference>
<dbReference type="SUPFAM" id="SSF56112">
    <property type="entry name" value="Protein kinase-like (PK-like)"/>
    <property type="match status" value="1"/>
</dbReference>
<comment type="caution">
    <text evidence="2">The sequence shown here is derived from an EMBL/GenBank/DDBJ whole genome shotgun (WGS) entry which is preliminary data.</text>
</comment>
<evidence type="ECO:0000313" key="3">
    <source>
        <dbReference type="Proteomes" id="UP000488299"/>
    </source>
</evidence>
<gene>
    <name evidence="2" type="ORF">F5984_25390</name>
</gene>
<dbReference type="SUPFAM" id="SSF69360">
    <property type="entry name" value="Cell wall binding repeat"/>
    <property type="match status" value="2"/>
</dbReference>
<dbReference type="RefSeq" id="WP_152127056.1">
    <property type="nucleotide sequence ID" value="NZ_WELI01000018.1"/>
</dbReference>
<dbReference type="InterPro" id="IPR032774">
    <property type="entry name" value="WG_beta_rep"/>
</dbReference>
<reference evidence="2 3" key="1">
    <citation type="submission" date="2019-10" db="EMBL/GenBank/DDBJ databases">
        <title>Rudanella paleaurantiibacter sp. nov., isolated from sludge.</title>
        <authorList>
            <person name="Xu S.Q."/>
        </authorList>
    </citation>
    <scope>NUCLEOTIDE SEQUENCE [LARGE SCALE GENOMIC DNA]</scope>
    <source>
        <strain evidence="2 3">HX-22-17</strain>
    </source>
</reference>
<dbReference type="PANTHER" id="PTHR37841:SF1">
    <property type="entry name" value="DUF3298 DOMAIN-CONTAINING PROTEIN"/>
    <property type="match status" value="1"/>
</dbReference>
<dbReference type="Gene3D" id="1.10.510.10">
    <property type="entry name" value="Transferase(Phosphotransferase) domain 1"/>
    <property type="match status" value="1"/>
</dbReference>
<feature type="domain" description="Protein kinase" evidence="1">
    <location>
        <begin position="29"/>
        <end position="302"/>
    </location>
</feature>
<accession>A0A7J5TS46</accession>
<protein>
    <recommendedName>
        <fullName evidence="1">Protein kinase domain-containing protein</fullName>
    </recommendedName>
</protein>
<dbReference type="InterPro" id="IPR000719">
    <property type="entry name" value="Prot_kinase_dom"/>
</dbReference>
<dbReference type="GO" id="GO:0005524">
    <property type="term" value="F:ATP binding"/>
    <property type="evidence" value="ECO:0007669"/>
    <property type="project" value="InterPro"/>
</dbReference>
<dbReference type="InterPro" id="IPR011009">
    <property type="entry name" value="Kinase-like_dom_sf"/>
</dbReference>
<dbReference type="GO" id="GO:0004672">
    <property type="term" value="F:protein kinase activity"/>
    <property type="evidence" value="ECO:0007669"/>
    <property type="project" value="InterPro"/>
</dbReference>
<dbReference type="AlphaFoldDB" id="A0A7J5TS46"/>
<dbReference type="PROSITE" id="PS50011">
    <property type="entry name" value="PROTEIN_KINASE_DOM"/>
    <property type="match status" value="1"/>
</dbReference>
<keyword evidence="3" id="KW-1185">Reference proteome</keyword>
<proteinExistence type="predicted"/>
<organism evidence="2 3">
    <name type="scientific">Rudanella paleaurantiibacter</name>
    <dbReference type="NCBI Taxonomy" id="2614655"/>
    <lineage>
        <taxon>Bacteria</taxon>
        <taxon>Pseudomonadati</taxon>
        <taxon>Bacteroidota</taxon>
        <taxon>Cytophagia</taxon>
        <taxon>Cytophagales</taxon>
        <taxon>Cytophagaceae</taxon>
        <taxon>Rudanella</taxon>
    </lineage>
</organism>